<evidence type="ECO:0000313" key="10">
    <source>
        <dbReference type="EMBL" id="OIQ69985.1"/>
    </source>
</evidence>
<evidence type="ECO:0000256" key="3">
    <source>
        <dbReference type="ARBA" id="ARBA00022723"/>
    </source>
</evidence>
<accession>A0A1J5PEC0</accession>
<dbReference type="GO" id="GO:0051537">
    <property type="term" value="F:2 iron, 2 sulfur cluster binding"/>
    <property type="evidence" value="ECO:0007669"/>
    <property type="project" value="UniProtKB-KW"/>
</dbReference>
<keyword evidence="4" id="KW-0249">Electron transport</keyword>
<dbReference type="EMBL" id="MLJW01004427">
    <property type="protein sequence ID" value="OIQ69985.1"/>
    <property type="molecule type" value="Genomic_DNA"/>
</dbReference>
<comment type="caution">
    <text evidence="10">The sequence shown here is derived from an EMBL/GenBank/DDBJ whole genome shotgun (WGS) entry which is preliminary data.</text>
</comment>
<name>A0A1J5PEC0_9ZZZZ</name>
<evidence type="ECO:0000256" key="7">
    <source>
        <dbReference type="ARBA" id="ARBA00039386"/>
    </source>
</evidence>
<keyword evidence="1" id="KW-0813">Transport</keyword>
<feature type="domain" description="BFD-like [2Fe-2S]-binding" evidence="9">
    <location>
        <begin position="2"/>
        <end position="54"/>
    </location>
</feature>
<keyword evidence="3" id="KW-0479">Metal-binding</keyword>
<gene>
    <name evidence="10" type="ORF">GALL_484100</name>
</gene>
<dbReference type="InterPro" id="IPR041854">
    <property type="entry name" value="BFD-like_2Fe2S-bd_dom_sf"/>
</dbReference>
<evidence type="ECO:0000256" key="1">
    <source>
        <dbReference type="ARBA" id="ARBA00022448"/>
    </source>
</evidence>
<evidence type="ECO:0000256" key="2">
    <source>
        <dbReference type="ARBA" id="ARBA00022714"/>
    </source>
</evidence>
<keyword evidence="5" id="KW-0408">Iron</keyword>
<dbReference type="PANTHER" id="PTHR37424:SF1">
    <property type="entry name" value="BACTERIOFERRITIN-ASSOCIATED FERREDOXIN"/>
    <property type="match status" value="1"/>
</dbReference>
<sequence>MIVCSCNVLSDHDVRSAVESAQDLPRNAKQIYGCLGCSAECGRCARTIKTIIDEALGACAKACGAGCPHSGAGTHRHVPDALALEPAA</sequence>
<dbReference type="PANTHER" id="PTHR37424">
    <property type="entry name" value="BACTERIOFERRITIN-ASSOCIATED FERREDOXIN"/>
    <property type="match status" value="1"/>
</dbReference>
<dbReference type="GO" id="GO:0046872">
    <property type="term" value="F:metal ion binding"/>
    <property type="evidence" value="ECO:0007669"/>
    <property type="project" value="UniProtKB-KW"/>
</dbReference>
<dbReference type="InterPro" id="IPR052371">
    <property type="entry name" value="BFD-associated_ferredoxin"/>
</dbReference>
<keyword evidence="2" id="KW-0001">2Fe-2S</keyword>
<dbReference type="InterPro" id="IPR007419">
    <property type="entry name" value="BFD-like_2Fe2S-bd_dom"/>
</dbReference>
<protein>
    <recommendedName>
        <fullName evidence="7">Bacterioferritin-associated ferredoxin</fullName>
    </recommendedName>
</protein>
<reference evidence="10" key="1">
    <citation type="submission" date="2016-10" db="EMBL/GenBank/DDBJ databases">
        <title>Sequence of Gallionella enrichment culture.</title>
        <authorList>
            <person name="Poehlein A."/>
            <person name="Muehling M."/>
            <person name="Daniel R."/>
        </authorList>
    </citation>
    <scope>NUCLEOTIDE SEQUENCE</scope>
</reference>
<dbReference type="Pfam" id="PF04324">
    <property type="entry name" value="Fer2_BFD"/>
    <property type="match status" value="1"/>
</dbReference>
<evidence type="ECO:0000256" key="8">
    <source>
        <dbReference type="ARBA" id="ARBA00046332"/>
    </source>
</evidence>
<evidence type="ECO:0000256" key="4">
    <source>
        <dbReference type="ARBA" id="ARBA00022982"/>
    </source>
</evidence>
<evidence type="ECO:0000256" key="6">
    <source>
        <dbReference type="ARBA" id="ARBA00023014"/>
    </source>
</evidence>
<proteinExistence type="inferred from homology"/>
<evidence type="ECO:0000259" key="9">
    <source>
        <dbReference type="Pfam" id="PF04324"/>
    </source>
</evidence>
<comment type="similarity">
    <text evidence="8">Belongs to the Bfd family.</text>
</comment>
<evidence type="ECO:0000256" key="5">
    <source>
        <dbReference type="ARBA" id="ARBA00023004"/>
    </source>
</evidence>
<dbReference type="Gene3D" id="1.10.10.1100">
    <property type="entry name" value="BFD-like [2Fe-2S]-binding domain"/>
    <property type="match status" value="1"/>
</dbReference>
<organism evidence="10">
    <name type="scientific">mine drainage metagenome</name>
    <dbReference type="NCBI Taxonomy" id="410659"/>
    <lineage>
        <taxon>unclassified sequences</taxon>
        <taxon>metagenomes</taxon>
        <taxon>ecological metagenomes</taxon>
    </lineage>
</organism>
<dbReference type="AlphaFoldDB" id="A0A1J5PEC0"/>
<keyword evidence="6" id="KW-0411">Iron-sulfur</keyword>